<reference evidence="1" key="1">
    <citation type="submission" date="2023-07" db="EMBL/GenBank/DDBJ databases">
        <title>Genome content predicts the carbon catabolic preferences of heterotrophic bacteria.</title>
        <authorList>
            <person name="Gralka M."/>
        </authorList>
    </citation>
    <scope>NUCLEOTIDE SEQUENCE</scope>
    <source>
        <strain evidence="1">G2M05</strain>
    </source>
</reference>
<evidence type="ECO:0000313" key="1">
    <source>
        <dbReference type="EMBL" id="MDO6545507.1"/>
    </source>
</evidence>
<evidence type="ECO:0008006" key="3">
    <source>
        <dbReference type="Google" id="ProtNLM"/>
    </source>
</evidence>
<accession>A0AAW7YES1</accession>
<sequence>MNYEVITLACEQLSYREKLKLAQYLIQTARREEEVEHPVNRLTNVVERKKSVKQPTKVKTKSITVNHYDYAVERILKLKPTKRSSLLNSINAMFQFQGGISEKEVNEIILRLQKNKKLVLNNNKVSYVK</sequence>
<dbReference type="EMBL" id="JAUOPU010000063">
    <property type="protein sequence ID" value="MDO6545507.1"/>
    <property type="molecule type" value="Genomic_DNA"/>
</dbReference>
<organism evidence="1 2">
    <name type="scientific">Photobacterium sanguinicancri</name>
    <dbReference type="NCBI Taxonomy" id="875932"/>
    <lineage>
        <taxon>Bacteria</taxon>
        <taxon>Pseudomonadati</taxon>
        <taxon>Pseudomonadota</taxon>
        <taxon>Gammaproteobacteria</taxon>
        <taxon>Vibrionales</taxon>
        <taxon>Vibrionaceae</taxon>
        <taxon>Photobacterium</taxon>
    </lineage>
</organism>
<proteinExistence type="predicted"/>
<dbReference type="AlphaFoldDB" id="A0AAW7YES1"/>
<evidence type="ECO:0000313" key="2">
    <source>
        <dbReference type="Proteomes" id="UP001170624"/>
    </source>
</evidence>
<gene>
    <name evidence="1" type="ORF">Q4568_23535</name>
</gene>
<dbReference type="Proteomes" id="UP001170624">
    <property type="component" value="Unassembled WGS sequence"/>
</dbReference>
<dbReference type="RefSeq" id="WP_303502255.1">
    <property type="nucleotide sequence ID" value="NZ_JAUOPU010000063.1"/>
</dbReference>
<comment type="caution">
    <text evidence="1">The sequence shown here is derived from an EMBL/GenBank/DDBJ whole genome shotgun (WGS) entry which is preliminary data.</text>
</comment>
<protein>
    <recommendedName>
        <fullName evidence="3">Transcriptional regulator</fullName>
    </recommendedName>
</protein>
<name>A0AAW7YES1_9GAMM</name>